<reference evidence="13" key="1">
    <citation type="submission" date="2018-06" db="EMBL/GenBank/DDBJ databases">
        <authorList>
            <person name="Zhirakovskaya E."/>
        </authorList>
    </citation>
    <scope>NUCLEOTIDE SEQUENCE</scope>
</reference>
<dbReference type="InterPro" id="IPR006260">
    <property type="entry name" value="TonB/TolA_C"/>
</dbReference>
<name>A0A3B0Z4R8_9ZZZZ</name>
<keyword evidence="7" id="KW-0653">Protein transport</keyword>
<dbReference type="InterPro" id="IPR051045">
    <property type="entry name" value="TonB-dependent_transducer"/>
</dbReference>
<gene>
    <name evidence="13" type="ORF">MNBD_GAMMA14-570</name>
</gene>
<feature type="domain" description="TonB C-terminal" evidence="12">
    <location>
        <begin position="191"/>
        <end position="290"/>
    </location>
</feature>
<dbReference type="GO" id="GO:0031992">
    <property type="term" value="F:energy transducer activity"/>
    <property type="evidence" value="ECO:0007669"/>
    <property type="project" value="TreeGrafter"/>
</dbReference>
<dbReference type="PANTHER" id="PTHR33446">
    <property type="entry name" value="PROTEIN TONB-RELATED"/>
    <property type="match status" value="1"/>
</dbReference>
<evidence type="ECO:0000256" key="4">
    <source>
        <dbReference type="ARBA" id="ARBA00022475"/>
    </source>
</evidence>
<feature type="transmembrane region" description="Helical" evidence="11">
    <location>
        <begin position="26"/>
        <end position="46"/>
    </location>
</feature>
<dbReference type="Gene3D" id="3.30.1150.10">
    <property type="match status" value="1"/>
</dbReference>
<evidence type="ECO:0000259" key="12">
    <source>
        <dbReference type="PROSITE" id="PS52015"/>
    </source>
</evidence>
<dbReference type="PROSITE" id="PS52015">
    <property type="entry name" value="TONB_CTD"/>
    <property type="match status" value="1"/>
</dbReference>
<evidence type="ECO:0000256" key="8">
    <source>
        <dbReference type="ARBA" id="ARBA00022989"/>
    </source>
</evidence>
<dbReference type="Pfam" id="PF03544">
    <property type="entry name" value="TonB_C"/>
    <property type="match status" value="1"/>
</dbReference>
<evidence type="ECO:0000256" key="9">
    <source>
        <dbReference type="ARBA" id="ARBA00023136"/>
    </source>
</evidence>
<evidence type="ECO:0000313" key="13">
    <source>
        <dbReference type="EMBL" id="VAW82507.1"/>
    </source>
</evidence>
<dbReference type="NCBIfam" id="TIGR01352">
    <property type="entry name" value="tonB_Cterm"/>
    <property type="match status" value="1"/>
</dbReference>
<dbReference type="AlphaFoldDB" id="A0A3B0Z4R8"/>
<feature type="compositionally biased region" description="Basic and acidic residues" evidence="10">
    <location>
        <begin position="126"/>
        <end position="145"/>
    </location>
</feature>
<dbReference type="PANTHER" id="PTHR33446:SF11">
    <property type="entry name" value="TONB3"/>
    <property type="match status" value="1"/>
</dbReference>
<keyword evidence="4" id="KW-1003">Cell membrane</keyword>
<evidence type="ECO:0000256" key="3">
    <source>
        <dbReference type="ARBA" id="ARBA00022448"/>
    </source>
</evidence>
<feature type="region of interest" description="Disordered" evidence="10">
    <location>
        <begin position="76"/>
        <end position="145"/>
    </location>
</feature>
<keyword evidence="6 11" id="KW-0812">Transmembrane</keyword>
<evidence type="ECO:0000256" key="1">
    <source>
        <dbReference type="ARBA" id="ARBA00004383"/>
    </source>
</evidence>
<evidence type="ECO:0000256" key="10">
    <source>
        <dbReference type="SAM" id="MobiDB-lite"/>
    </source>
</evidence>
<keyword evidence="3" id="KW-0813">Transport</keyword>
<keyword evidence="5" id="KW-0997">Cell inner membrane</keyword>
<feature type="compositionally biased region" description="Polar residues" evidence="10">
    <location>
        <begin position="82"/>
        <end position="92"/>
    </location>
</feature>
<evidence type="ECO:0000256" key="2">
    <source>
        <dbReference type="ARBA" id="ARBA00006555"/>
    </source>
</evidence>
<evidence type="ECO:0000256" key="11">
    <source>
        <dbReference type="SAM" id="Phobius"/>
    </source>
</evidence>
<evidence type="ECO:0000256" key="6">
    <source>
        <dbReference type="ARBA" id="ARBA00022692"/>
    </source>
</evidence>
<proteinExistence type="inferred from homology"/>
<comment type="similarity">
    <text evidence="2">Belongs to the TonB family.</text>
</comment>
<keyword evidence="8 11" id="KW-1133">Transmembrane helix</keyword>
<dbReference type="GO" id="GO:0055085">
    <property type="term" value="P:transmembrane transport"/>
    <property type="evidence" value="ECO:0007669"/>
    <property type="project" value="InterPro"/>
</dbReference>
<comment type="subcellular location">
    <subcellularLocation>
        <location evidence="1">Cell inner membrane</location>
        <topology evidence="1">Single-pass membrane protein</topology>
        <orientation evidence="1">Periplasmic side</orientation>
    </subcellularLocation>
</comment>
<dbReference type="GO" id="GO:0015031">
    <property type="term" value="P:protein transport"/>
    <property type="evidence" value="ECO:0007669"/>
    <property type="project" value="UniProtKB-KW"/>
</dbReference>
<dbReference type="SUPFAM" id="SSF74653">
    <property type="entry name" value="TolA/TonB C-terminal domain"/>
    <property type="match status" value="1"/>
</dbReference>
<protein>
    <recommendedName>
        <fullName evidence="12">TonB C-terminal domain-containing protein</fullName>
    </recommendedName>
</protein>
<keyword evidence="9 11" id="KW-0472">Membrane</keyword>
<dbReference type="EMBL" id="UOFM01000472">
    <property type="protein sequence ID" value="VAW82507.1"/>
    <property type="molecule type" value="Genomic_DNA"/>
</dbReference>
<evidence type="ECO:0000256" key="7">
    <source>
        <dbReference type="ARBA" id="ARBA00022927"/>
    </source>
</evidence>
<dbReference type="InterPro" id="IPR037682">
    <property type="entry name" value="TonB_C"/>
</dbReference>
<evidence type="ECO:0000256" key="5">
    <source>
        <dbReference type="ARBA" id="ARBA00022519"/>
    </source>
</evidence>
<dbReference type="GO" id="GO:0098797">
    <property type="term" value="C:plasma membrane protein complex"/>
    <property type="evidence" value="ECO:0007669"/>
    <property type="project" value="TreeGrafter"/>
</dbReference>
<accession>A0A3B0Z4R8</accession>
<sequence length="291" mass="32607">MHERQQNHTVTTLSQTPLEAPTTDRLALMLFIATAFHALIILGISFDAFDRNPPDPYLPTLDITVVNPGKALPPKDYDYLADSSQQGAGNTTEKVKARQEMQAQAKTAASRELQPDKTRLLTSTDNTRKTPDSKDPQEKPRQPDAADIINRSREMLSLNESIQQNALVYSKRLTGAYITASTREARYASYMRDWVHKVERVGQLNYPDAARRQGLSGKLMVEVAVYPDGSVRNITILKPSGHKILDDAAVRIVKLGAPYAPFPENIRKDNDILYITRTWIFSSSNKLSTRP</sequence>
<organism evidence="13">
    <name type="scientific">hydrothermal vent metagenome</name>
    <dbReference type="NCBI Taxonomy" id="652676"/>
    <lineage>
        <taxon>unclassified sequences</taxon>
        <taxon>metagenomes</taxon>
        <taxon>ecological metagenomes</taxon>
    </lineage>
</organism>